<proteinExistence type="predicted"/>
<sequence>MGQRRPAAQEACAEDPGCAHGKLNSELLLNRKSRAAGSLPRAAGAKAQERLRLADPSEGGPQVCRLGIRFQP</sequence>
<gene>
    <name evidence="2" type="ORF">MRATA1EN1_LOCUS22272</name>
</gene>
<name>A0ABN8ZHB9_RANTA</name>
<dbReference type="EMBL" id="OX459969">
    <property type="protein sequence ID" value="CAI9173310.1"/>
    <property type="molecule type" value="Genomic_DNA"/>
</dbReference>
<organism evidence="2 3">
    <name type="scientific">Rangifer tarandus platyrhynchus</name>
    <name type="common">Svalbard reindeer</name>
    <dbReference type="NCBI Taxonomy" id="3082113"/>
    <lineage>
        <taxon>Eukaryota</taxon>
        <taxon>Metazoa</taxon>
        <taxon>Chordata</taxon>
        <taxon>Craniata</taxon>
        <taxon>Vertebrata</taxon>
        <taxon>Euteleostomi</taxon>
        <taxon>Mammalia</taxon>
        <taxon>Eutheria</taxon>
        <taxon>Laurasiatheria</taxon>
        <taxon>Artiodactyla</taxon>
        <taxon>Ruminantia</taxon>
        <taxon>Pecora</taxon>
        <taxon>Cervidae</taxon>
        <taxon>Odocoileinae</taxon>
        <taxon>Rangifer</taxon>
    </lineage>
</organism>
<evidence type="ECO:0000313" key="2">
    <source>
        <dbReference type="EMBL" id="CAI9173310.1"/>
    </source>
</evidence>
<evidence type="ECO:0000313" key="3">
    <source>
        <dbReference type="Proteomes" id="UP001176941"/>
    </source>
</evidence>
<protein>
    <submittedName>
        <fullName evidence="2">Uncharacterized protein</fullName>
    </submittedName>
</protein>
<evidence type="ECO:0000256" key="1">
    <source>
        <dbReference type="SAM" id="MobiDB-lite"/>
    </source>
</evidence>
<reference evidence="2" key="1">
    <citation type="submission" date="2023-04" db="EMBL/GenBank/DDBJ databases">
        <authorList>
            <consortium name="ELIXIR-Norway"/>
        </authorList>
    </citation>
    <scope>NUCLEOTIDE SEQUENCE [LARGE SCALE GENOMIC DNA]</scope>
</reference>
<feature type="region of interest" description="Disordered" evidence="1">
    <location>
        <begin position="36"/>
        <end position="72"/>
    </location>
</feature>
<dbReference type="Proteomes" id="UP001176941">
    <property type="component" value="Chromosome 33"/>
</dbReference>
<keyword evidence="3" id="KW-1185">Reference proteome</keyword>
<accession>A0ABN8ZHB9</accession>